<dbReference type="PANTHER" id="PTHR12001">
    <property type="entry name" value="GERANYLGERANYL PYROPHOSPHATE SYNTHASE"/>
    <property type="match status" value="1"/>
</dbReference>
<evidence type="ECO:0000256" key="5">
    <source>
        <dbReference type="ARBA" id="ARBA00022842"/>
    </source>
</evidence>
<keyword evidence="5" id="KW-0460">Magnesium</keyword>
<dbReference type="RefSeq" id="WP_132013798.1">
    <property type="nucleotide sequence ID" value="NZ_SLUN01000007.1"/>
</dbReference>
<proteinExistence type="inferred from homology"/>
<organism evidence="7 8">
    <name type="scientific">Hydrogenispora ethanolica</name>
    <dbReference type="NCBI Taxonomy" id="1082276"/>
    <lineage>
        <taxon>Bacteria</taxon>
        <taxon>Bacillati</taxon>
        <taxon>Bacillota</taxon>
        <taxon>Hydrogenispora</taxon>
    </lineage>
</organism>
<comment type="cofactor">
    <cofactor evidence="1">
        <name>Mg(2+)</name>
        <dbReference type="ChEBI" id="CHEBI:18420"/>
    </cofactor>
</comment>
<dbReference type="CDD" id="cd00685">
    <property type="entry name" value="Trans_IPPS_HT"/>
    <property type="match status" value="1"/>
</dbReference>
<name>A0A4R1S064_HYDET</name>
<keyword evidence="3 6" id="KW-0808">Transferase</keyword>
<dbReference type="GO" id="GO:0004659">
    <property type="term" value="F:prenyltransferase activity"/>
    <property type="evidence" value="ECO:0007669"/>
    <property type="project" value="InterPro"/>
</dbReference>
<dbReference type="SFLD" id="SFLDS00005">
    <property type="entry name" value="Isoprenoid_Synthase_Type_I"/>
    <property type="match status" value="1"/>
</dbReference>
<evidence type="ECO:0000313" key="8">
    <source>
        <dbReference type="Proteomes" id="UP000295008"/>
    </source>
</evidence>
<comment type="caution">
    <text evidence="7">The sequence shown here is derived from an EMBL/GenBank/DDBJ whole genome shotgun (WGS) entry which is preliminary data.</text>
</comment>
<keyword evidence="4" id="KW-0479">Metal-binding</keyword>
<evidence type="ECO:0000256" key="1">
    <source>
        <dbReference type="ARBA" id="ARBA00001946"/>
    </source>
</evidence>
<dbReference type="EMBL" id="SLUN01000007">
    <property type="protein sequence ID" value="TCL71662.1"/>
    <property type="molecule type" value="Genomic_DNA"/>
</dbReference>
<keyword evidence="8" id="KW-1185">Reference proteome</keyword>
<dbReference type="InterPro" id="IPR008949">
    <property type="entry name" value="Isoprenoid_synthase_dom_sf"/>
</dbReference>
<dbReference type="GO" id="GO:0046872">
    <property type="term" value="F:metal ion binding"/>
    <property type="evidence" value="ECO:0007669"/>
    <property type="project" value="UniProtKB-KW"/>
</dbReference>
<dbReference type="InterPro" id="IPR000092">
    <property type="entry name" value="Polyprenyl_synt"/>
</dbReference>
<dbReference type="PANTHER" id="PTHR12001:SF69">
    <property type="entry name" value="ALL TRANS-POLYPRENYL-DIPHOSPHATE SYNTHASE PDSS1"/>
    <property type="match status" value="1"/>
</dbReference>
<protein>
    <submittedName>
        <fullName evidence="7">Heptaprenyl diphosphate synthase</fullName>
    </submittedName>
</protein>
<gene>
    <name evidence="7" type="ORF">EDC14_1007125</name>
</gene>
<dbReference type="AlphaFoldDB" id="A0A4R1S064"/>
<reference evidence="7 8" key="1">
    <citation type="submission" date="2019-03" db="EMBL/GenBank/DDBJ databases">
        <title>Genomic Encyclopedia of Type Strains, Phase IV (KMG-IV): sequencing the most valuable type-strain genomes for metagenomic binning, comparative biology and taxonomic classification.</title>
        <authorList>
            <person name="Goeker M."/>
        </authorList>
    </citation>
    <scope>NUCLEOTIDE SEQUENCE [LARGE SCALE GENOMIC DNA]</scope>
    <source>
        <strain evidence="7 8">LX-B</strain>
    </source>
</reference>
<dbReference type="Pfam" id="PF00348">
    <property type="entry name" value="polyprenyl_synt"/>
    <property type="match status" value="1"/>
</dbReference>
<evidence type="ECO:0000256" key="4">
    <source>
        <dbReference type="ARBA" id="ARBA00022723"/>
    </source>
</evidence>
<evidence type="ECO:0000256" key="2">
    <source>
        <dbReference type="ARBA" id="ARBA00006706"/>
    </source>
</evidence>
<comment type="similarity">
    <text evidence="2 6">Belongs to the FPP/GGPP synthase family.</text>
</comment>
<dbReference type="SUPFAM" id="SSF48576">
    <property type="entry name" value="Terpenoid synthases"/>
    <property type="match status" value="1"/>
</dbReference>
<sequence length="338" mass="36913">MQAIQKNQVFQGDFQMELERVESLLREQFVANEGILGQIGLDAIAAGGKRFRPKLVIQCGKIFGPADESLIAAAAAFELLHLASLIHDDVLDRAAVRRNRPALYRQWGSRLAVLTGDYLLAAAFQILSANCPPAVLRLAAQSIQRMCRGEFNQAEQCYDPSVRREQYYRRIADKTGSLMENCCRAGALLGGAGPDQAELAAAFGRETGYAYQIIDDILDIAGAETVTGKPVGEDFRQGILTLPTLLLLEEPEHGEWLRSRLEAGKAAGPCRRELRRRLNQAGALAASRRIAAEHLHRARTALSGLPDTEATRLLERLTDQLASGIEASSSKDIPGDPN</sequence>
<dbReference type="OrthoDB" id="9805316at2"/>
<dbReference type="Proteomes" id="UP000295008">
    <property type="component" value="Unassembled WGS sequence"/>
</dbReference>
<evidence type="ECO:0000313" key="7">
    <source>
        <dbReference type="EMBL" id="TCL71662.1"/>
    </source>
</evidence>
<dbReference type="Gene3D" id="1.10.600.10">
    <property type="entry name" value="Farnesyl Diphosphate Synthase"/>
    <property type="match status" value="1"/>
</dbReference>
<evidence type="ECO:0000256" key="3">
    <source>
        <dbReference type="ARBA" id="ARBA00022679"/>
    </source>
</evidence>
<accession>A0A4R1S064</accession>
<dbReference type="GO" id="GO:0008299">
    <property type="term" value="P:isoprenoid biosynthetic process"/>
    <property type="evidence" value="ECO:0007669"/>
    <property type="project" value="InterPro"/>
</dbReference>
<evidence type="ECO:0000256" key="6">
    <source>
        <dbReference type="RuleBase" id="RU004466"/>
    </source>
</evidence>